<dbReference type="InterPro" id="IPR018496">
    <property type="entry name" value="PsdUridine_synth_RsuA/RluB_CS"/>
</dbReference>
<accession>A0A7C0VAD3</accession>
<dbReference type="Gene3D" id="3.10.290.10">
    <property type="entry name" value="RNA-binding S4 domain"/>
    <property type="match status" value="1"/>
</dbReference>
<dbReference type="SUPFAM" id="SSF55174">
    <property type="entry name" value="Alpha-L RNA-binding motif"/>
    <property type="match status" value="1"/>
</dbReference>
<reference evidence="6" key="1">
    <citation type="journal article" date="2020" name="mSystems">
        <title>Genome- and Community-Level Interaction Insights into Carbon Utilization and Element Cycling Functions of Hydrothermarchaeota in Hydrothermal Sediment.</title>
        <authorList>
            <person name="Zhou Z."/>
            <person name="Liu Y."/>
            <person name="Xu W."/>
            <person name="Pan J."/>
            <person name="Luo Z.H."/>
            <person name="Li M."/>
        </authorList>
    </citation>
    <scope>NUCLEOTIDE SEQUENCE [LARGE SCALE GENOMIC DNA]</scope>
    <source>
        <strain evidence="6">HyVt-102</strain>
    </source>
</reference>
<dbReference type="InterPro" id="IPR006145">
    <property type="entry name" value="PsdUridine_synth_RsuA/RluA"/>
</dbReference>
<dbReference type="InterPro" id="IPR002942">
    <property type="entry name" value="S4_RNA-bd"/>
</dbReference>
<evidence type="ECO:0000313" key="6">
    <source>
        <dbReference type="EMBL" id="HDI82493.1"/>
    </source>
</evidence>
<dbReference type="Pfam" id="PF01479">
    <property type="entry name" value="S4"/>
    <property type="match status" value="1"/>
</dbReference>
<comment type="caution">
    <text evidence="6">The sequence shown here is derived from an EMBL/GenBank/DDBJ whole genome shotgun (WGS) entry which is preliminary data.</text>
</comment>
<dbReference type="InterPro" id="IPR036986">
    <property type="entry name" value="S4_RNA-bd_sf"/>
</dbReference>
<dbReference type="InterPro" id="IPR050343">
    <property type="entry name" value="RsuA_PseudoU_synthase"/>
</dbReference>
<dbReference type="SMART" id="SM00363">
    <property type="entry name" value="S4"/>
    <property type="match status" value="1"/>
</dbReference>
<dbReference type="SUPFAM" id="SSF55120">
    <property type="entry name" value="Pseudouridine synthase"/>
    <property type="match status" value="1"/>
</dbReference>
<dbReference type="CDD" id="cd00165">
    <property type="entry name" value="S4"/>
    <property type="match status" value="1"/>
</dbReference>
<keyword evidence="2 4" id="KW-0413">Isomerase</keyword>
<gene>
    <name evidence="6" type="ORF">ENF18_01720</name>
</gene>
<dbReference type="GO" id="GO:0003723">
    <property type="term" value="F:RNA binding"/>
    <property type="evidence" value="ECO:0007669"/>
    <property type="project" value="UniProtKB-KW"/>
</dbReference>
<protein>
    <recommendedName>
        <fullName evidence="4">Pseudouridine synthase</fullName>
        <ecNumber evidence="4">5.4.99.-</ecNumber>
    </recommendedName>
</protein>
<dbReference type="PROSITE" id="PS01149">
    <property type="entry name" value="PSI_RSU"/>
    <property type="match status" value="1"/>
</dbReference>
<dbReference type="PANTHER" id="PTHR47683:SF2">
    <property type="entry name" value="RNA-BINDING S4 DOMAIN-CONTAINING PROTEIN"/>
    <property type="match status" value="1"/>
</dbReference>
<dbReference type="InterPro" id="IPR042092">
    <property type="entry name" value="PsdUridine_s_RsuA/RluB/E/F_cat"/>
</dbReference>
<organism evidence="6">
    <name type="scientific">candidate division WOR-3 bacterium</name>
    <dbReference type="NCBI Taxonomy" id="2052148"/>
    <lineage>
        <taxon>Bacteria</taxon>
        <taxon>Bacteria division WOR-3</taxon>
    </lineage>
</organism>
<dbReference type="InterPro" id="IPR000748">
    <property type="entry name" value="PsdUridine_synth_RsuA/RluB/E/F"/>
</dbReference>
<dbReference type="NCBIfam" id="TIGR00093">
    <property type="entry name" value="pseudouridine synthase"/>
    <property type="match status" value="1"/>
</dbReference>
<evidence type="ECO:0000259" key="5">
    <source>
        <dbReference type="SMART" id="SM00363"/>
    </source>
</evidence>
<dbReference type="EC" id="5.4.99.-" evidence="4"/>
<dbReference type="Proteomes" id="UP000885847">
    <property type="component" value="Unassembled WGS sequence"/>
</dbReference>
<dbReference type="InterPro" id="IPR020094">
    <property type="entry name" value="TruA/RsuA/RluB/E/F_N"/>
</dbReference>
<evidence type="ECO:0000256" key="3">
    <source>
        <dbReference type="PROSITE-ProRule" id="PRU00182"/>
    </source>
</evidence>
<evidence type="ECO:0000256" key="2">
    <source>
        <dbReference type="ARBA" id="ARBA00023235"/>
    </source>
</evidence>
<feature type="domain" description="RNA-binding S4" evidence="5">
    <location>
        <begin position="1"/>
        <end position="61"/>
    </location>
</feature>
<comment type="similarity">
    <text evidence="1 4">Belongs to the pseudouridine synthase RsuA family.</text>
</comment>
<dbReference type="Gene3D" id="3.30.70.580">
    <property type="entry name" value="Pseudouridine synthase I, catalytic domain, N-terminal subdomain"/>
    <property type="match status" value="1"/>
</dbReference>
<dbReference type="CDD" id="cd02870">
    <property type="entry name" value="PseudoU_synth_RsuA_like"/>
    <property type="match status" value="1"/>
</dbReference>
<dbReference type="FunFam" id="3.10.290.10:FF:000003">
    <property type="entry name" value="Pseudouridine synthase"/>
    <property type="match status" value="1"/>
</dbReference>
<dbReference type="Pfam" id="PF00849">
    <property type="entry name" value="PseudoU_synth_2"/>
    <property type="match status" value="1"/>
</dbReference>
<dbReference type="GO" id="GO:0120159">
    <property type="term" value="F:rRNA pseudouridine synthase activity"/>
    <property type="evidence" value="ECO:0007669"/>
    <property type="project" value="UniProtKB-ARBA"/>
</dbReference>
<dbReference type="EMBL" id="DQWE01000075">
    <property type="protein sequence ID" value="HDI82493.1"/>
    <property type="molecule type" value="Genomic_DNA"/>
</dbReference>
<dbReference type="Gene3D" id="3.30.70.1560">
    <property type="entry name" value="Alpha-L RNA-binding motif"/>
    <property type="match status" value="1"/>
</dbReference>
<evidence type="ECO:0000256" key="1">
    <source>
        <dbReference type="ARBA" id="ARBA00008348"/>
    </source>
</evidence>
<proteinExistence type="inferred from homology"/>
<dbReference type="GO" id="GO:0000455">
    <property type="term" value="P:enzyme-directed rRNA pseudouridine synthesis"/>
    <property type="evidence" value="ECO:0007669"/>
    <property type="project" value="UniProtKB-ARBA"/>
</dbReference>
<sequence length="236" mass="27275">MRIARYLAQAGITSRRKAETLVKKGLVRVNGKVIRDLAFKVDPDRDRVTLSGKPVILSKKRVYVLLYKPRGYLTASSDRYKRPLVKDLIKIPGVRLFPVGRLDLDSEGLLIMTNDGELTYRLTHPKFGIEKEYIVYLDKEPGEELESLIQGIQVGEDFLKAEYVERLGNKKVRIVLKEGKKREIRRMLGELGYKTKRLIRVKEGPLHLGRLRPGEYRLLKQREIKALKKYAGMEDE</sequence>
<dbReference type="PROSITE" id="PS50889">
    <property type="entry name" value="S4"/>
    <property type="match status" value="1"/>
</dbReference>
<evidence type="ECO:0000256" key="4">
    <source>
        <dbReference type="RuleBase" id="RU003887"/>
    </source>
</evidence>
<keyword evidence="3" id="KW-0694">RNA-binding</keyword>
<dbReference type="AlphaFoldDB" id="A0A7C0VAD3"/>
<name>A0A7C0VAD3_UNCW3</name>
<dbReference type="InterPro" id="IPR020103">
    <property type="entry name" value="PsdUridine_synth_cat_dom_sf"/>
</dbReference>
<dbReference type="PANTHER" id="PTHR47683">
    <property type="entry name" value="PSEUDOURIDINE SYNTHASE FAMILY PROTEIN-RELATED"/>
    <property type="match status" value="1"/>
</dbReference>